<comment type="caution">
    <text evidence="1">The sequence shown here is derived from an EMBL/GenBank/DDBJ whole genome shotgun (WGS) entry which is preliminary data.</text>
</comment>
<gene>
    <name evidence="1" type="ORF">GN277_11850</name>
</gene>
<name>A0A7X3MGX8_9FIRM</name>
<keyword evidence="2" id="KW-1185">Reference proteome</keyword>
<protein>
    <submittedName>
        <fullName evidence="1">Uncharacterized protein</fullName>
    </submittedName>
</protein>
<proteinExistence type="predicted"/>
<dbReference type="Proteomes" id="UP000460412">
    <property type="component" value="Unassembled WGS sequence"/>
</dbReference>
<accession>A0A7X3MGX8</accession>
<dbReference type="AlphaFoldDB" id="A0A7X3MGX8"/>
<organism evidence="1 2">
    <name type="scientific">Sporofaciens musculi</name>
    <dbReference type="NCBI Taxonomy" id="2681861"/>
    <lineage>
        <taxon>Bacteria</taxon>
        <taxon>Bacillati</taxon>
        <taxon>Bacillota</taxon>
        <taxon>Clostridia</taxon>
        <taxon>Lachnospirales</taxon>
        <taxon>Lachnospiraceae</taxon>
        <taxon>Sporofaciens</taxon>
    </lineage>
</organism>
<sequence>MAFMTKVEYEAYVKDHASSVVNAEDIAHIKIALQPLIGVQFHILSIPKEILLAFEPSQIGTIIGTLMDACIPQLSKITESNTFDTVGLYKNEGILGEREGYPDYLHTSGKRLELKLLFVDNPNVKMKKPPTPREPSARLTGKVTFKNIQADKDLLLVIAYALMENRAKPDFFSPTIIDFDVFPIYECILARDRRMYASHGGWFGQFETPTILSKQGKRKMNLCQPVDYSSYGRKENEGKDLNEDTNFGKLKRIPYGPLQEYIKPAHFTVFFEK</sequence>
<evidence type="ECO:0000313" key="1">
    <source>
        <dbReference type="EMBL" id="MXP76055.1"/>
    </source>
</evidence>
<evidence type="ECO:0000313" key="2">
    <source>
        <dbReference type="Proteomes" id="UP000460412"/>
    </source>
</evidence>
<dbReference type="RefSeq" id="WP_159751228.1">
    <property type="nucleotide sequence ID" value="NZ_WUQX01000001.1"/>
</dbReference>
<dbReference type="EMBL" id="WUQX01000001">
    <property type="protein sequence ID" value="MXP76055.1"/>
    <property type="molecule type" value="Genomic_DNA"/>
</dbReference>
<reference evidence="1 2" key="1">
    <citation type="submission" date="2019-12" db="EMBL/GenBank/DDBJ databases">
        <title>Sporaefaciens musculi gen. nov., sp. nov., a novel bacterium isolated from the caecum of an obese mouse.</title>
        <authorList>
            <person name="Rasmussen T.S."/>
            <person name="Streidl T."/>
            <person name="Hitch T.C.A."/>
            <person name="Wortmann E."/>
            <person name="Deptula P."/>
            <person name="Hansen M."/>
            <person name="Nielsen D.S."/>
            <person name="Clavel T."/>
            <person name="Vogensen F.K."/>
        </authorList>
    </citation>
    <scope>NUCLEOTIDE SEQUENCE [LARGE SCALE GENOMIC DNA]</scope>
    <source>
        <strain evidence="1 2">WCA-9-b2</strain>
    </source>
</reference>